<keyword evidence="3" id="KW-1185">Reference proteome</keyword>
<dbReference type="Proteomes" id="UP000051952">
    <property type="component" value="Unassembled WGS sequence"/>
</dbReference>
<evidence type="ECO:0000313" key="2">
    <source>
        <dbReference type="EMBL" id="CUG20898.1"/>
    </source>
</evidence>
<name>A0A0S4IZD7_BODSA</name>
<reference evidence="3" key="1">
    <citation type="submission" date="2015-09" db="EMBL/GenBank/DDBJ databases">
        <authorList>
            <consortium name="Pathogen Informatics"/>
        </authorList>
    </citation>
    <scope>NUCLEOTIDE SEQUENCE [LARGE SCALE GENOMIC DNA]</scope>
    <source>
        <strain evidence="3">Lake Konstanz</strain>
    </source>
</reference>
<proteinExistence type="predicted"/>
<organism evidence="2 3">
    <name type="scientific">Bodo saltans</name>
    <name type="common">Flagellated protozoan</name>
    <dbReference type="NCBI Taxonomy" id="75058"/>
    <lineage>
        <taxon>Eukaryota</taxon>
        <taxon>Discoba</taxon>
        <taxon>Euglenozoa</taxon>
        <taxon>Kinetoplastea</taxon>
        <taxon>Metakinetoplastina</taxon>
        <taxon>Eubodonida</taxon>
        <taxon>Bodonidae</taxon>
        <taxon>Bodo</taxon>
    </lineage>
</organism>
<feature type="compositionally biased region" description="Basic and acidic residues" evidence="1">
    <location>
        <begin position="153"/>
        <end position="168"/>
    </location>
</feature>
<evidence type="ECO:0000313" key="3">
    <source>
        <dbReference type="Proteomes" id="UP000051952"/>
    </source>
</evidence>
<evidence type="ECO:0000256" key="1">
    <source>
        <dbReference type="SAM" id="MobiDB-lite"/>
    </source>
</evidence>
<accession>A0A0S4IZD7</accession>
<sequence length="332" mass="36911">MASGLEDMGFCGPDSAEVYRNALFEWVQGSDISLSHGAKIMHALRTEVVRCNDDNVALTEPVEYLDALQDMYKTVMDGMMSAVHRGIPHFHINRTSTGGLHIAKDEEEIMISGVVPDSDEEEEEEETGSDLHEELTTAKKPPNAKDVAPIADARTKKKEEQRKRRLEEEQLLIHEKKVRDDKGNILNSLGPHPAPRLSLRNVKQNQIFPSRKTLQQRINLDQLQNSSDDEEELPTAVPGPSEEVDAVAHLTGFMKPLSGESLKKISESAKVKVKPSSSTDDCIAHIVKTAVRLGCEKACVLMDKHKIIDAVTTHVQTSPRQVRSRRLQVSTS</sequence>
<dbReference type="AlphaFoldDB" id="A0A0S4IZD7"/>
<dbReference type="VEuPathDB" id="TriTrypDB:BSAL_75815"/>
<dbReference type="EMBL" id="CYKH01000699">
    <property type="protein sequence ID" value="CUG20898.1"/>
    <property type="molecule type" value="Genomic_DNA"/>
</dbReference>
<gene>
    <name evidence="2" type="ORF">BSAL_75815</name>
</gene>
<protein>
    <submittedName>
        <fullName evidence="2">Uncharacterized protein</fullName>
    </submittedName>
</protein>
<feature type="compositionally biased region" description="Acidic residues" evidence="1">
    <location>
        <begin position="117"/>
        <end position="128"/>
    </location>
</feature>
<feature type="region of interest" description="Disordered" evidence="1">
    <location>
        <begin position="114"/>
        <end position="168"/>
    </location>
</feature>